<dbReference type="PANTHER" id="PTHR45691:SF6">
    <property type="entry name" value="PROTEIN DIAPHANOUS"/>
    <property type="match status" value="1"/>
</dbReference>
<dbReference type="GO" id="GO:0030041">
    <property type="term" value="P:actin filament polymerization"/>
    <property type="evidence" value="ECO:0007669"/>
    <property type="project" value="TreeGrafter"/>
</dbReference>
<feature type="compositionally biased region" description="Pro residues" evidence="6">
    <location>
        <begin position="530"/>
        <end position="593"/>
    </location>
</feature>
<accession>A0A5N4A0Z2</accession>
<dbReference type="Pfam" id="PF06367">
    <property type="entry name" value="Drf_FH3"/>
    <property type="match status" value="1"/>
</dbReference>
<dbReference type="PROSITE" id="PS51232">
    <property type="entry name" value="GBD_FH3"/>
    <property type="match status" value="1"/>
</dbReference>
<feature type="domain" description="GBD/FH3" evidence="8">
    <location>
        <begin position="80"/>
        <end position="445"/>
    </location>
</feature>
<evidence type="ECO:0000256" key="4">
    <source>
        <dbReference type="ARBA" id="ARBA00023054"/>
    </source>
</evidence>
<evidence type="ECO:0000256" key="1">
    <source>
        <dbReference type="ARBA" id="ARBA00004496"/>
    </source>
</evidence>
<evidence type="ECO:0000256" key="2">
    <source>
        <dbReference type="ARBA" id="ARBA00008214"/>
    </source>
</evidence>
<dbReference type="SUPFAM" id="SSF101447">
    <property type="entry name" value="Formin homology 2 domain (FH2 domain)"/>
    <property type="match status" value="1"/>
</dbReference>
<keyword evidence="4 5" id="KW-0175">Coiled coil</keyword>
<reference evidence="10 11" key="1">
    <citation type="journal article" date="2018" name="Elife">
        <title>Firefly genomes illuminate parallel origins of bioluminescence in beetles.</title>
        <authorList>
            <person name="Fallon T.R."/>
            <person name="Lower S.E."/>
            <person name="Chang C.H."/>
            <person name="Bessho-Uehara M."/>
            <person name="Martin G.J."/>
            <person name="Bewick A.J."/>
            <person name="Behringer M."/>
            <person name="Debat H.J."/>
            <person name="Wong I."/>
            <person name="Day J.C."/>
            <person name="Suvorov A."/>
            <person name="Silva C.J."/>
            <person name="Stanger-Hall K.F."/>
            <person name="Hall D.W."/>
            <person name="Schmitz R.J."/>
            <person name="Nelson D.R."/>
            <person name="Lewis S.M."/>
            <person name="Shigenobu S."/>
            <person name="Bybee S.M."/>
            <person name="Larracuente A.M."/>
            <person name="Oba Y."/>
            <person name="Weng J.K."/>
        </authorList>
    </citation>
    <scope>NUCLEOTIDE SEQUENCE [LARGE SCALE GENOMIC DNA]</scope>
    <source>
        <strain evidence="10">1611_PpyrPB1</strain>
        <tissue evidence="10">Whole body</tissue>
    </source>
</reference>
<feature type="domain" description="DAD" evidence="7">
    <location>
        <begin position="1050"/>
        <end position="1078"/>
    </location>
</feature>
<feature type="region of interest" description="Disordered" evidence="6">
    <location>
        <begin position="1066"/>
        <end position="1096"/>
    </location>
</feature>
<dbReference type="InterPro" id="IPR015425">
    <property type="entry name" value="FH2_Formin"/>
</dbReference>
<evidence type="ECO:0008006" key="12">
    <source>
        <dbReference type="Google" id="ProtNLM"/>
    </source>
</evidence>
<dbReference type="GO" id="GO:0031267">
    <property type="term" value="F:small GTPase binding"/>
    <property type="evidence" value="ECO:0007669"/>
    <property type="project" value="InterPro"/>
</dbReference>
<protein>
    <recommendedName>
        <fullName evidence="12">Protein diaphanous</fullName>
    </recommendedName>
</protein>
<dbReference type="Pfam" id="PF06345">
    <property type="entry name" value="Drf_DAD"/>
    <property type="match status" value="1"/>
</dbReference>
<dbReference type="InterPro" id="IPR010472">
    <property type="entry name" value="FH3_dom"/>
</dbReference>
<dbReference type="InParanoid" id="A0A5N4A0Z2"/>
<dbReference type="Gene3D" id="1.20.58.630">
    <property type="match status" value="1"/>
</dbReference>
<dbReference type="InterPro" id="IPR011989">
    <property type="entry name" value="ARM-like"/>
</dbReference>
<evidence type="ECO:0000256" key="5">
    <source>
        <dbReference type="SAM" id="Coils"/>
    </source>
</evidence>
<proteinExistence type="inferred from homology"/>
<dbReference type="AlphaFoldDB" id="A0A5N4A0Z2"/>
<dbReference type="InterPro" id="IPR010465">
    <property type="entry name" value="Drf_DAD"/>
</dbReference>
<organism evidence="10 11">
    <name type="scientific">Photinus pyralis</name>
    <name type="common">Common eastern firefly</name>
    <name type="synonym">Lampyris pyralis</name>
    <dbReference type="NCBI Taxonomy" id="7054"/>
    <lineage>
        <taxon>Eukaryota</taxon>
        <taxon>Metazoa</taxon>
        <taxon>Ecdysozoa</taxon>
        <taxon>Arthropoda</taxon>
        <taxon>Hexapoda</taxon>
        <taxon>Insecta</taxon>
        <taxon>Pterygota</taxon>
        <taxon>Neoptera</taxon>
        <taxon>Endopterygota</taxon>
        <taxon>Coleoptera</taxon>
        <taxon>Polyphaga</taxon>
        <taxon>Elateriformia</taxon>
        <taxon>Elateroidea</taxon>
        <taxon>Lampyridae</taxon>
        <taxon>Lampyrinae</taxon>
        <taxon>Photinus</taxon>
    </lineage>
</organism>
<dbReference type="PROSITE" id="PS51231">
    <property type="entry name" value="DAD"/>
    <property type="match status" value="1"/>
</dbReference>
<dbReference type="Proteomes" id="UP000327044">
    <property type="component" value="Unassembled WGS sequence"/>
</dbReference>
<feature type="compositionally biased region" description="Polar residues" evidence="6">
    <location>
        <begin position="53"/>
        <end position="63"/>
    </location>
</feature>
<name>A0A5N4A0Z2_PHOPY</name>
<gene>
    <name evidence="10" type="ORF">PPYR_02793</name>
</gene>
<dbReference type="InterPro" id="IPR016024">
    <property type="entry name" value="ARM-type_fold"/>
</dbReference>
<dbReference type="Gene3D" id="1.20.58.2220">
    <property type="entry name" value="Formin, FH2 domain"/>
    <property type="match status" value="1"/>
</dbReference>
<dbReference type="Gene3D" id="1.25.10.10">
    <property type="entry name" value="Leucine-rich Repeat Variant"/>
    <property type="match status" value="1"/>
</dbReference>
<dbReference type="Pfam" id="PF06371">
    <property type="entry name" value="Drf_GBD"/>
    <property type="match status" value="1"/>
</dbReference>
<comment type="similarity">
    <text evidence="2">Belongs to the formin homology family. Diaphanous subfamily.</text>
</comment>
<keyword evidence="11" id="KW-1185">Reference proteome</keyword>
<dbReference type="InterPro" id="IPR051412">
    <property type="entry name" value="Formin_Homology_Diaphanous_sf"/>
</dbReference>
<dbReference type="SMART" id="SM01139">
    <property type="entry name" value="Drf_FH3"/>
    <property type="match status" value="1"/>
</dbReference>
<evidence type="ECO:0000259" key="7">
    <source>
        <dbReference type="PROSITE" id="PS51231"/>
    </source>
</evidence>
<dbReference type="InterPro" id="IPR014768">
    <property type="entry name" value="GBD/FH3_dom"/>
</dbReference>
<evidence type="ECO:0000259" key="8">
    <source>
        <dbReference type="PROSITE" id="PS51232"/>
    </source>
</evidence>
<evidence type="ECO:0000313" key="11">
    <source>
        <dbReference type="Proteomes" id="UP000327044"/>
    </source>
</evidence>
<dbReference type="InterPro" id="IPR042201">
    <property type="entry name" value="FH2_Formin_sf"/>
</dbReference>
<feature type="region of interest" description="Disordered" evidence="6">
    <location>
        <begin position="529"/>
        <end position="593"/>
    </location>
</feature>
<dbReference type="SUPFAM" id="SSF48371">
    <property type="entry name" value="ARM repeat"/>
    <property type="match status" value="1"/>
</dbReference>
<dbReference type="InterPro" id="IPR044933">
    <property type="entry name" value="DIA_GBD_sf"/>
</dbReference>
<feature type="coiled-coil region" evidence="5">
    <location>
        <begin position="468"/>
        <end position="506"/>
    </location>
</feature>
<feature type="compositionally biased region" description="Basic and acidic residues" evidence="6">
    <location>
        <begin position="1012"/>
        <end position="1038"/>
    </location>
</feature>
<feature type="domain" description="FH2" evidence="9">
    <location>
        <begin position="627"/>
        <end position="1029"/>
    </location>
</feature>
<dbReference type="GO" id="GO:0003779">
    <property type="term" value="F:actin binding"/>
    <property type="evidence" value="ECO:0007669"/>
    <property type="project" value="InterPro"/>
</dbReference>
<dbReference type="Gene3D" id="1.10.20.40">
    <property type="entry name" value="Formin, diaphanous GTPase-binding domain"/>
    <property type="match status" value="1"/>
</dbReference>
<keyword evidence="3" id="KW-0963">Cytoplasm</keyword>
<feature type="region of interest" description="Disordered" evidence="6">
    <location>
        <begin position="1"/>
        <end position="67"/>
    </location>
</feature>
<feature type="region of interest" description="Disordered" evidence="6">
    <location>
        <begin position="1012"/>
        <end position="1039"/>
    </location>
</feature>
<evidence type="ECO:0000256" key="6">
    <source>
        <dbReference type="SAM" id="MobiDB-lite"/>
    </source>
</evidence>
<sequence>MSRQDKTKSGSFSAKMERKLKRRTNRLPTLTGGLESWFQRGSKKGAPVVRPGTLSTSRPTSETDFGEPDENILKLYEQQINSMDEKEIDKKFEELLNDMNLNEDKKQPLRNYPQDNKKKMLIMQYKGANQFKESKFDTPQQYIAYLENYSKPDTLNPSKIFNCVESLRIALTNNTLSWVHEFGSRGLQTVFSTLELAVKLDDKYEKIQLECLKCILKYNNNTEGLKEFFRHDSGHFIIASCIDYRKPSVMIPALQILAALCFIPDDNNVSNNGKILVTLGRLGEAKKRERFAPIIEGITRTSNDELWSMCLQFINALLSQTDDFEFRMHLRNEIVRNGLYDKLDALKNQSTALVNKQFSIFESLKDEDADELQSRFDNVRMEIDDINDCFEVLKNVTLDTPAEPYFLSILQHLLFIRDDVYIRPAYYKFIEECVTQIVLHKSGLDPDFSKRHFDLDLQPLIDGLIDKTTEIEKDKQSKQDELKKQLEEAIAAKEEALAKLAIVEGRSAVSTSDGKLDQSRLDKVAQVYTGPPPPPMPSNVGPPPPPMPGAIGPPPPPMPGAGIPPPPPMIGTGPPPPPMPMGGGGPPPPPPPFGVPPPPFGAPPLPMGMVPLPGLANPDLLPHGLKPKKKWEVTGPLKRANWKAILPNKMSDKSFWVKVQEEKLASPDILDGLAQKFSSKAPKKMDDEVVDRAYTTGSLKKVKELKVLDGKVAQNISILLGGSLKHMPYDDIKKCILICDNTVLTQSILEQLIQYLPPSDQLAKLQQYKDSYDQLTEAEQFCVKLSEIKRLLPRLKSLSFREHFPEMVSDSKPDIVAGTAACDEVKKSKKFAKLLELILLLGNYMNTGSKNAQTFGFEISFLTKLTGTKDIHNKSTLLHYIVETVERKFPELLNFYDELPHIDKASRVSLDVIQKTLKQMDSSIKNLETDLANNKQPQSGDDKFFETMDSFAKEARDQYLVMQNMSKKMETLYTDLSEYYVFDKQKYVLEEFFTDLKTFKDSFILAHKDNEREREIDEKNRKAKLAREKAEKEKQERAARKRAIIDMNPSETQEGVMDSLLEALQTGSAFSREQKRKRGPRPAGAERRAQLVRSRSRTGLIAGRELTRYV</sequence>
<comment type="caution">
    <text evidence="10">The sequence shown here is derived from an EMBL/GenBank/DDBJ whole genome shotgun (WGS) entry which is preliminary data.</text>
</comment>
<evidence type="ECO:0000313" key="10">
    <source>
        <dbReference type="EMBL" id="KAB0790993.1"/>
    </source>
</evidence>
<dbReference type="GO" id="GO:0005737">
    <property type="term" value="C:cytoplasm"/>
    <property type="evidence" value="ECO:0007669"/>
    <property type="project" value="UniProtKB-SubCell"/>
</dbReference>
<dbReference type="GO" id="GO:0005884">
    <property type="term" value="C:actin filament"/>
    <property type="evidence" value="ECO:0007669"/>
    <property type="project" value="TreeGrafter"/>
</dbReference>
<dbReference type="SMART" id="SM00498">
    <property type="entry name" value="FH2"/>
    <property type="match status" value="1"/>
</dbReference>
<dbReference type="EMBL" id="VVIM01000011">
    <property type="protein sequence ID" value="KAB0790993.1"/>
    <property type="molecule type" value="Genomic_DNA"/>
</dbReference>
<dbReference type="PROSITE" id="PS51444">
    <property type="entry name" value="FH2"/>
    <property type="match status" value="1"/>
</dbReference>
<comment type="subcellular location">
    <subcellularLocation>
        <location evidence="1">Cytoplasm</location>
    </subcellularLocation>
</comment>
<evidence type="ECO:0000259" key="9">
    <source>
        <dbReference type="PROSITE" id="PS51444"/>
    </source>
</evidence>
<dbReference type="Gene3D" id="6.10.30.30">
    <property type="match status" value="1"/>
</dbReference>
<dbReference type="FunCoup" id="A0A5N4A0Z2">
    <property type="interactions" value="377"/>
</dbReference>
<dbReference type="Pfam" id="PF02181">
    <property type="entry name" value="FH2"/>
    <property type="match status" value="1"/>
</dbReference>
<evidence type="ECO:0000256" key="3">
    <source>
        <dbReference type="ARBA" id="ARBA00022490"/>
    </source>
</evidence>
<dbReference type="Gene3D" id="1.10.238.150">
    <property type="entry name" value="Formin, FH3 diaphanous domain"/>
    <property type="match status" value="1"/>
</dbReference>
<dbReference type="InterPro" id="IPR014767">
    <property type="entry name" value="DAD_dom"/>
</dbReference>
<dbReference type="PANTHER" id="PTHR45691">
    <property type="entry name" value="PROTEIN DIAPHANOUS"/>
    <property type="match status" value="1"/>
</dbReference>
<dbReference type="InterPro" id="IPR010473">
    <property type="entry name" value="GTPase-bd"/>
</dbReference>
<dbReference type="SMART" id="SM01140">
    <property type="entry name" value="Drf_GBD"/>
    <property type="match status" value="1"/>
</dbReference>